<evidence type="ECO:0000313" key="12">
    <source>
        <dbReference type="Proteomes" id="UP000002029"/>
    </source>
</evidence>
<dbReference type="STRING" id="479432.Sros_5303"/>
<comment type="catalytic activity">
    <reaction evidence="1">
        <text>ATP + protein L-histidine = ADP + protein N-phospho-L-histidine.</text>
        <dbReference type="EC" id="2.7.13.3"/>
    </reaction>
</comment>
<dbReference type="EMBL" id="CP001814">
    <property type="protein sequence ID" value="ACZ88070.1"/>
    <property type="molecule type" value="Genomic_DNA"/>
</dbReference>
<dbReference type="KEGG" id="sro:Sros_5303"/>
<dbReference type="Pfam" id="PF02518">
    <property type="entry name" value="HATPase_c"/>
    <property type="match status" value="1"/>
</dbReference>
<dbReference type="PANTHER" id="PTHR24421">
    <property type="entry name" value="NITRATE/NITRITE SENSOR PROTEIN NARX-RELATED"/>
    <property type="match status" value="1"/>
</dbReference>
<dbReference type="PANTHER" id="PTHR24421:SF10">
    <property type="entry name" value="NITRATE_NITRITE SENSOR PROTEIN NARQ"/>
    <property type="match status" value="1"/>
</dbReference>
<evidence type="ECO:0000256" key="3">
    <source>
        <dbReference type="ARBA" id="ARBA00022553"/>
    </source>
</evidence>
<dbReference type="Pfam" id="PF23539">
    <property type="entry name" value="DUF7134"/>
    <property type="match status" value="1"/>
</dbReference>
<keyword evidence="3" id="KW-0597">Phosphoprotein</keyword>
<evidence type="ECO:0000313" key="11">
    <source>
        <dbReference type="EMBL" id="ACZ88070.1"/>
    </source>
</evidence>
<dbReference type="SMART" id="SM00387">
    <property type="entry name" value="HATPase_c"/>
    <property type="match status" value="1"/>
</dbReference>
<keyword evidence="7" id="KW-0067">ATP-binding</keyword>
<keyword evidence="9" id="KW-1133">Transmembrane helix</keyword>
<evidence type="ECO:0000256" key="9">
    <source>
        <dbReference type="SAM" id="Phobius"/>
    </source>
</evidence>
<accession>D2BC47</accession>
<dbReference type="InterPro" id="IPR011712">
    <property type="entry name" value="Sig_transdc_His_kin_sub3_dim/P"/>
</dbReference>
<dbReference type="GO" id="GO:0046983">
    <property type="term" value="F:protein dimerization activity"/>
    <property type="evidence" value="ECO:0007669"/>
    <property type="project" value="InterPro"/>
</dbReference>
<dbReference type="InterPro" id="IPR036890">
    <property type="entry name" value="HATPase_C_sf"/>
</dbReference>
<keyword evidence="6 11" id="KW-0418">Kinase</keyword>
<evidence type="ECO:0000256" key="5">
    <source>
        <dbReference type="ARBA" id="ARBA00022741"/>
    </source>
</evidence>
<dbReference type="AlphaFoldDB" id="D2BC47"/>
<proteinExistence type="predicted"/>
<dbReference type="GO" id="GO:0000155">
    <property type="term" value="F:phosphorelay sensor kinase activity"/>
    <property type="evidence" value="ECO:0007669"/>
    <property type="project" value="InterPro"/>
</dbReference>
<evidence type="ECO:0000256" key="7">
    <source>
        <dbReference type="ARBA" id="ARBA00022840"/>
    </source>
</evidence>
<keyword evidence="5" id="KW-0547">Nucleotide-binding</keyword>
<gene>
    <name evidence="11" type="ordered locus">Sros_5303</name>
</gene>
<dbReference type="Gene3D" id="3.30.565.10">
    <property type="entry name" value="Histidine kinase-like ATPase, C-terminal domain"/>
    <property type="match status" value="1"/>
</dbReference>
<dbReference type="InterPro" id="IPR003594">
    <property type="entry name" value="HATPase_dom"/>
</dbReference>
<dbReference type="PROSITE" id="PS50109">
    <property type="entry name" value="HIS_KIN"/>
    <property type="match status" value="1"/>
</dbReference>
<reference evidence="11 12" key="1">
    <citation type="journal article" date="2010" name="Stand. Genomic Sci.">
        <title>Complete genome sequence of Streptosporangium roseum type strain (NI 9100).</title>
        <authorList>
            <person name="Nolan M."/>
            <person name="Sikorski J."/>
            <person name="Jando M."/>
            <person name="Lucas S."/>
            <person name="Lapidus A."/>
            <person name="Glavina Del Rio T."/>
            <person name="Chen F."/>
            <person name="Tice H."/>
            <person name="Pitluck S."/>
            <person name="Cheng J.F."/>
            <person name="Chertkov O."/>
            <person name="Sims D."/>
            <person name="Meincke L."/>
            <person name="Brettin T."/>
            <person name="Han C."/>
            <person name="Detter J.C."/>
            <person name="Bruce D."/>
            <person name="Goodwin L."/>
            <person name="Land M."/>
            <person name="Hauser L."/>
            <person name="Chang Y.J."/>
            <person name="Jeffries C.D."/>
            <person name="Ivanova N."/>
            <person name="Mavromatis K."/>
            <person name="Mikhailova N."/>
            <person name="Chen A."/>
            <person name="Palaniappan K."/>
            <person name="Chain P."/>
            <person name="Rohde M."/>
            <person name="Goker M."/>
            <person name="Bristow J."/>
            <person name="Eisen J.A."/>
            <person name="Markowitz V."/>
            <person name="Hugenholtz P."/>
            <person name="Kyrpides N.C."/>
            <person name="Klenk H.P."/>
        </authorList>
    </citation>
    <scope>NUCLEOTIDE SEQUENCE [LARGE SCALE GENOMIC DNA]</scope>
    <source>
        <strain evidence="12">ATCC 12428 / DSM 43021 / JCM 3005 / NI 9100</strain>
    </source>
</reference>
<dbReference type="GO" id="GO:0005524">
    <property type="term" value="F:ATP binding"/>
    <property type="evidence" value="ECO:0007669"/>
    <property type="project" value="UniProtKB-KW"/>
</dbReference>
<dbReference type="CDD" id="cd16917">
    <property type="entry name" value="HATPase_UhpB-NarQ-NarX-like"/>
    <property type="match status" value="1"/>
</dbReference>
<dbReference type="Gene3D" id="1.20.5.1930">
    <property type="match status" value="1"/>
</dbReference>
<evidence type="ECO:0000259" key="10">
    <source>
        <dbReference type="PROSITE" id="PS50109"/>
    </source>
</evidence>
<dbReference type="SUPFAM" id="SSF55874">
    <property type="entry name" value="ATPase domain of HSP90 chaperone/DNA topoisomerase II/histidine kinase"/>
    <property type="match status" value="1"/>
</dbReference>
<evidence type="ECO:0000256" key="1">
    <source>
        <dbReference type="ARBA" id="ARBA00000085"/>
    </source>
</evidence>
<dbReference type="HOGENOM" id="CLU_000445_20_1_11"/>
<evidence type="ECO:0000256" key="2">
    <source>
        <dbReference type="ARBA" id="ARBA00012438"/>
    </source>
</evidence>
<keyword evidence="9" id="KW-0472">Membrane</keyword>
<feature type="domain" description="Histidine kinase" evidence="10">
    <location>
        <begin position="280"/>
        <end position="365"/>
    </location>
</feature>
<keyword evidence="12" id="KW-1185">Reference proteome</keyword>
<evidence type="ECO:0000256" key="8">
    <source>
        <dbReference type="ARBA" id="ARBA00023012"/>
    </source>
</evidence>
<dbReference type="EC" id="2.7.13.3" evidence="2"/>
<feature type="transmembrane region" description="Helical" evidence="9">
    <location>
        <begin position="12"/>
        <end position="30"/>
    </location>
</feature>
<dbReference type="Pfam" id="PF07730">
    <property type="entry name" value="HisKA_3"/>
    <property type="match status" value="1"/>
</dbReference>
<keyword evidence="9" id="KW-0812">Transmembrane</keyword>
<evidence type="ECO:0000256" key="6">
    <source>
        <dbReference type="ARBA" id="ARBA00022777"/>
    </source>
</evidence>
<dbReference type="InterPro" id="IPR055558">
    <property type="entry name" value="DUF7134"/>
</dbReference>
<dbReference type="RefSeq" id="WP_012891807.1">
    <property type="nucleotide sequence ID" value="NC_013595.1"/>
</dbReference>
<feature type="transmembrane region" description="Helical" evidence="9">
    <location>
        <begin position="69"/>
        <end position="98"/>
    </location>
</feature>
<keyword evidence="8" id="KW-0902">Two-component regulatory system</keyword>
<evidence type="ECO:0000256" key="4">
    <source>
        <dbReference type="ARBA" id="ARBA00022679"/>
    </source>
</evidence>
<sequence>MRRPLRSRLRRIADVAVPLVIGLYLTALVVDNSTGHAAALTIFGMLAGAAQGTALWWRRSHPVPVMAIALAGGLVVHLLAPQGIFPFAGLVAIGSLAATRPPRVSVPALAGLLGLTALNFLTAATGDAQFAMAFPVVAWALGEAVRNRRAAVEEASRRAAGEEQARIARELHDVIAHSVSVIVVQAAAADDVFDERPDQARAALRSIESAGREALGELRRLLAAVRPDADGESPHPRPGLDRLGELVEPLRAAGLKVAVRREGIDSAGPLPAGVDLSAYRIAQEALTNTLRHAGAGHAQVTVRASSGVLELEVLDDGRGAASTGNSAGRGIAGMRERAAMLGGTLDAGTRPGGGFRVHARLPLREAR</sequence>
<keyword evidence="4" id="KW-0808">Transferase</keyword>
<organism evidence="11 12">
    <name type="scientific">Streptosporangium roseum (strain ATCC 12428 / DSM 43021 / JCM 3005 / KCTC 9067 / NCIMB 10171 / NRRL 2505 / NI 9100)</name>
    <dbReference type="NCBI Taxonomy" id="479432"/>
    <lineage>
        <taxon>Bacteria</taxon>
        <taxon>Bacillati</taxon>
        <taxon>Actinomycetota</taxon>
        <taxon>Actinomycetes</taxon>
        <taxon>Streptosporangiales</taxon>
        <taxon>Streptosporangiaceae</taxon>
        <taxon>Streptosporangium</taxon>
    </lineage>
</organism>
<protein>
    <recommendedName>
        <fullName evidence="2">histidine kinase</fullName>
        <ecNumber evidence="2">2.7.13.3</ecNumber>
    </recommendedName>
</protein>
<feature type="transmembrane region" description="Helical" evidence="9">
    <location>
        <begin position="36"/>
        <end position="57"/>
    </location>
</feature>
<dbReference type="Proteomes" id="UP000002029">
    <property type="component" value="Chromosome"/>
</dbReference>
<dbReference type="eggNOG" id="COG4585">
    <property type="taxonomic scope" value="Bacteria"/>
</dbReference>
<name>D2BC47_STRRD</name>
<dbReference type="InterPro" id="IPR005467">
    <property type="entry name" value="His_kinase_dom"/>
</dbReference>
<dbReference type="InterPro" id="IPR050482">
    <property type="entry name" value="Sensor_HK_TwoCompSys"/>
</dbReference>
<dbReference type="GO" id="GO:0016020">
    <property type="term" value="C:membrane"/>
    <property type="evidence" value="ECO:0007669"/>
    <property type="project" value="InterPro"/>
</dbReference>